<evidence type="ECO:0000259" key="1">
    <source>
        <dbReference type="Pfam" id="PF14129"/>
    </source>
</evidence>
<reference evidence="2 3" key="1">
    <citation type="submission" date="2015-10" db="EMBL/GenBank/DDBJ databases">
        <authorList>
            <person name="Gilbert D.G."/>
        </authorList>
    </citation>
    <scope>NUCLEOTIDE SEQUENCE [LARGE SCALE GENOMIC DNA]</scope>
    <source>
        <strain evidence="3">HZ-22</strain>
    </source>
</reference>
<sequence>MLQRFLIFFCVTLALSACYGNKKPKKPDNLISEKEMVNILMDIKIMASATGKNKNILDENGIHQEDFIYKKYNIDSLQFALSNEYYSYYLVQYESIYAKVNDSLSILKELYSLQNEREIAEKRIQDSLAKIASDTINETIIDTLVNRKELLINEDLKTVVEEIEGLIEPVSENENQPQ</sequence>
<accession>A0A0N7HYQ0</accession>
<dbReference type="AlphaFoldDB" id="A0A0N7HYQ0"/>
<evidence type="ECO:0000313" key="3">
    <source>
        <dbReference type="Proteomes" id="UP000057981"/>
    </source>
</evidence>
<gene>
    <name evidence="2" type="ORF">APS56_12340</name>
</gene>
<dbReference type="STRING" id="1736674.APS56_12340"/>
<dbReference type="RefSeq" id="WP_054728652.1">
    <property type="nucleotide sequence ID" value="NZ_CP012898.1"/>
</dbReference>
<dbReference type="PROSITE" id="PS51257">
    <property type="entry name" value="PROKAR_LIPOPROTEIN"/>
    <property type="match status" value="1"/>
</dbReference>
<dbReference type="Pfam" id="PF14129">
    <property type="entry name" value="DUF4296"/>
    <property type="match status" value="1"/>
</dbReference>
<dbReference type="InterPro" id="IPR025381">
    <property type="entry name" value="DUF4296"/>
</dbReference>
<name>A0A0N7HYQ0_9FLAO</name>
<dbReference type="KEGG" id="ahz:APS56_12340"/>
<feature type="domain" description="DUF4296" evidence="1">
    <location>
        <begin position="27"/>
        <end position="106"/>
    </location>
</feature>
<evidence type="ECO:0000313" key="2">
    <source>
        <dbReference type="EMBL" id="ALJ05870.1"/>
    </source>
</evidence>
<protein>
    <recommendedName>
        <fullName evidence="1">DUF4296 domain-containing protein</fullName>
    </recommendedName>
</protein>
<proteinExistence type="predicted"/>
<keyword evidence="3" id="KW-1185">Reference proteome</keyword>
<dbReference type="EMBL" id="CP012898">
    <property type="protein sequence ID" value="ALJ05870.1"/>
    <property type="molecule type" value="Genomic_DNA"/>
</dbReference>
<dbReference type="Proteomes" id="UP000057981">
    <property type="component" value="Chromosome"/>
</dbReference>
<organism evidence="2 3">
    <name type="scientific">Pseudalgibacter alginicilyticus</name>
    <dbReference type="NCBI Taxonomy" id="1736674"/>
    <lineage>
        <taxon>Bacteria</taxon>
        <taxon>Pseudomonadati</taxon>
        <taxon>Bacteroidota</taxon>
        <taxon>Flavobacteriia</taxon>
        <taxon>Flavobacteriales</taxon>
        <taxon>Flavobacteriaceae</taxon>
        <taxon>Pseudalgibacter</taxon>
    </lineage>
</organism>